<sequence length="85" mass="8978">MTGVEVTQADREALCQDILLSIPAYMHKSIFAAFAHHRHEAHSAALEGAAKVADTWAAGDYDESSVTTAIHIAGDIRSLSRSGGA</sequence>
<dbReference type="EMBL" id="JBHLTM010000034">
    <property type="protein sequence ID" value="MFC0684913.1"/>
    <property type="molecule type" value="Genomic_DNA"/>
</dbReference>
<dbReference type="Proteomes" id="UP001589858">
    <property type="component" value="Unassembled WGS sequence"/>
</dbReference>
<evidence type="ECO:0000313" key="2">
    <source>
        <dbReference type="Proteomes" id="UP001589858"/>
    </source>
</evidence>
<dbReference type="RefSeq" id="WP_267224133.1">
    <property type="nucleotide sequence ID" value="NZ_JAPCWC010000031.1"/>
</dbReference>
<organism evidence="1 2">
    <name type="scientific">Novosphingobium clariflavum</name>
    <dbReference type="NCBI Taxonomy" id="2029884"/>
    <lineage>
        <taxon>Bacteria</taxon>
        <taxon>Pseudomonadati</taxon>
        <taxon>Pseudomonadota</taxon>
        <taxon>Alphaproteobacteria</taxon>
        <taxon>Sphingomonadales</taxon>
        <taxon>Sphingomonadaceae</taxon>
        <taxon>Novosphingobium</taxon>
    </lineage>
</organism>
<evidence type="ECO:0000313" key="1">
    <source>
        <dbReference type="EMBL" id="MFC0684913.1"/>
    </source>
</evidence>
<gene>
    <name evidence="1" type="ORF">ACFFF8_09930</name>
</gene>
<name>A0ABV6SA06_9SPHN</name>
<comment type="caution">
    <text evidence="1">The sequence shown here is derived from an EMBL/GenBank/DDBJ whole genome shotgun (WGS) entry which is preliminary data.</text>
</comment>
<keyword evidence="2" id="KW-1185">Reference proteome</keyword>
<proteinExistence type="predicted"/>
<reference evidence="1 2" key="1">
    <citation type="submission" date="2024-09" db="EMBL/GenBank/DDBJ databases">
        <authorList>
            <person name="Sun Q."/>
            <person name="Mori K."/>
        </authorList>
    </citation>
    <scope>NUCLEOTIDE SEQUENCE [LARGE SCALE GENOMIC DNA]</scope>
    <source>
        <strain evidence="1 2">CICC 11035S</strain>
    </source>
</reference>
<protein>
    <submittedName>
        <fullName evidence="1">Uncharacterized protein</fullName>
    </submittedName>
</protein>
<accession>A0ABV6SA06</accession>